<proteinExistence type="predicted"/>
<dbReference type="OrthoDB" id="5464618at2"/>
<sequence>MIFQASKYVQHLFKSFHLHGIHSPFVFQFEKKCLRDSTYYEDYELMSRFRESVKNNNTLLHIEDHGAGSRVFKSNDREVRKILQHNSSSAKMSKLLYRVARNFEVKRVLELGTSLGMATHAFSLANEVVQVSSVEASKEVADFTRNNLLSHSINNVDIIQGTFSNFLDVKLKSKPHGTYDLIYMDGHHDGDATLKYFNKLLPYTHLDTVVILDDIYWSRDMYVAWRKLTKHDRVTAAIDIYDLGFLFFRKEQRQQLFHVLV</sequence>
<dbReference type="Proteomes" id="UP000193431">
    <property type="component" value="Chromosome"/>
</dbReference>
<dbReference type="STRING" id="331648.BST97_15490"/>
<accession>A0A1W6MNV8</accession>
<dbReference type="GO" id="GO:0032259">
    <property type="term" value="P:methylation"/>
    <property type="evidence" value="ECO:0007669"/>
    <property type="project" value="UniProtKB-KW"/>
</dbReference>
<dbReference type="Pfam" id="PF13578">
    <property type="entry name" value="Methyltransf_24"/>
    <property type="match status" value="1"/>
</dbReference>
<organism evidence="1 2">
    <name type="scientific">Nonlabens spongiae</name>
    <dbReference type="NCBI Taxonomy" id="331648"/>
    <lineage>
        <taxon>Bacteria</taxon>
        <taxon>Pseudomonadati</taxon>
        <taxon>Bacteroidota</taxon>
        <taxon>Flavobacteriia</taxon>
        <taxon>Flavobacteriales</taxon>
        <taxon>Flavobacteriaceae</taxon>
        <taxon>Nonlabens</taxon>
    </lineage>
</organism>
<evidence type="ECO:0000313" key="1">
    <source>
        <dbReference type="EMBL" id="ARN79275.1"/>
    </source>
</evidence>
<dbReference type="SUPFAM" id="SSF53335">
    <property type="entry name" value="S-adenosyl-L-methionine-dependent methyltransferases"/>
    <property type="match status" value="1"/>
</dbReference>
<keyword evidence="1" id="KW-0808">Transferase</keyword>
<protein>
    <submittedName>
        <fullName evidence="1">Methyltransferase</fullName>
    </submittedName>
</protein>
<keyword evidence="1" id="KW-0489">Methyltransferase</keyword>
<evidence type="ECO:0000313" key="2">
    <source>
        <dbReference type="Proteomes" id="UP000193431"/>
    </source>
</evidence>
<dbReference type="AlphaFoldDB" id="A0A1W6MNV8"/>
<dbReference type="Gene3D" id="3.40.50.150">
    <property type="entry name" value="Vaccinia Virus protein VP39"/>
    <property type="match status" value="1"/>
</dbReference>
<dbReference type="GO" id="GO:0008168">
    <property type="term" value="F:methyltransferase activity"/>
    <property type="evidence" value="ECO:0007669"/>
    <property type="project" value="UniProtKB-KW"/>
</dbReference>
<dbReference type="EMBL" id="CP019344">
    <property type="protein sequence ID" value="ARN79275.1"/>
    <property type="molecule type" value="Genomic_DNA"/>
</dbReference>
<name>A0A1W6MNV8_9FLAO</name>
<dbReference type="InterPro" id="IPR029063">
    <property type="entry name" value="SAM-dependent_MTases_sf"/>
</dbReference>
<gene>
    <name evidence="1" type="ORF">BST97_15490</name>
</gene>
<reference evidence="1 2" key="1">
    <citation type="submission" date="2016-11" db="EMBL/GenBank/DDBJ databases">
        <title>Trade-off between light-utilization and light-protection in marine flavobacteria.</title>
        <authorList>
            <person name="Kumagai Y."/>
        </authorList>
    </citation>
    <scope>NUCLEOTIDE SEQUENCE [LARGE SCALE GENOMIC DNA]</scope>
    <source>
        <strain evidence="1 2">JCM 13191</strain>
    </source>
</reference>
<keyword evidence="2" id="KW-1185">Reference proteome</keyword>